<organism evidence="1 2">
    <name type="scientific">Leishmania tarentolae</name>
    <name type="common">Sauroleishmania tarentolae</name>
    <dbReference type="NCBI Taxonomy" id="5689"/>
    <lineage>
        <taxon>Eukaryota</taxon>
        <taxon>Discoba</taxon>
        <taxon>Euglenozoa</taxon>
        <taxon>Kinetoplastea</taxon>
        <taxon>Metakinetoplastina</taxon>
        <taxon>Trypanosomatida</taxon>
        <taxon>Trypanosomatidae</taxon>
        <taxon>Leishmaniinae</taxon>
        <taxon>Leishmania</taxon>
        <taxon>lizard Leishmania</taxon>
    </lineage>
</organism>
<evidence type="ECO:0000313" key="2">
    <source>
        <dbReference type="Proteomes" id="UP000419144"/>
    </source>
</evidence>
<protein>
    <submittedName>
        <fullName evidence="1">Uncharacterized protein</fullName>
    </submittedName>
</protein>
<comment type="caution">
    <text evidence="1">The sequence shown here is derived from an EMBL/GenBank/DDBJ whole genome shotgun (WGS) entry which is preliminary data.</text>
</comment>
<dbReference type="VEuPathDB" id="TriTrypDB:LtaPh_1807600"/>
<dbReference type="OrthoDB" id="264615at2759"/>
<evidence type="ECO:0000313" key="1">
    <source>
        <dbReference type="EMBL" id="GET87787.1"/>
    </source>
</evidence>
<name>A0A640KJ65_LEITA</name>
<accession>A0A640KJ65</accession>
<proteinExistence type="predicted"/>
<reference evidence="1" key="1">
    <citation type="submission" date="2019-11" db="EMBL/GenBank/DDBJ databases">
        <title>Leishmania tarentolae CDS.</title>
        <authorList>
            <person name="Goto Y."/>
            <person name="Yamagishi J."/>
        </authorList>
    </citation>
    <scope>NUCLEOTIDE SEQUENCE [LARGE SCALE GENOMIC DNA]</scope>
    <source>
        <strain evidence="1">Parrot Tar II</strain>
    </source>
</reference>
<dbReference type="EMBL" id="BLBS01000023">
    <property type="protein sequence ID" value="GET87787.1"/>
    <property type="molecule type" value="Genomic_DNA"/>
</dbReference>
<dbReference type="AlphaFoldDB" id="A0A640KJ65"/>
<keyword evidence="2" id="KW-1185">Reference proteome</keyword>
<gene>
    <name evidence="1" type="ORF">LtaPh_1807600</name>
</gene>
<sequence>MSASHVQSFPQSAASCSPPSITLLIWMLTTEERLGRQALHIAQLEARHDITALLARFCFAMSTSCPRSGGQCARSQAYSQRERVDTASSDHSDKDCSTAAKRSRRATFCTESLSPTALSLSNLPASGQMRAGAQQRGNDTHRSTSELPLSWFWPQLADLHERLTEVERAMVPWEGSQQTANASPPPQHRFNSSRPTMDECIALLDSLVTSQEESESRLPLQFHSRKQHVLSILAELRDALRSIQASYRAATGIHARVSLETLLQLPPETLPLLMCTDDGMRYVRQHHGRCLCDVSGEIPVSGGLLSSTSIYTLWTALMDGVDILPCFSRTVAEALWSAVLWMHACATLPPPVHGKTPALAPAGRRNNTPGMDAAPHDQTFLAPISSGMGRECSPIRPLRVALQKEHRTDSASLLQYQPVRNEAEPQQLCAPWETREKLVARRQDVIAPALKNPLREEEERWAYRNSPIRSGFTAPTVYDDLFPLPTAVSAFVAPPLHAMPSPSPSAERSSGASLEDATKTTVVAVSPDFYTGPARRSRLLIQR</sequence>
<dbReference type="Proteomes" id="UP000419144">
    <property type="component" value="Unassembled WGS sequence"/>
</dbReference>